<keyword evidence="1" id="KW-1133">Transmembrane helix</keyword>
<proteinExistence type="predicted"/>
<evidence type="ECO:0000256" key="1">
    <source>
        <dbReference type="SAM" id="Phobius"/>
    </source>
</evidence>
<protein>
    <submittedName>
        <fullName evidence="2">Uncharacterized protein</fullName>
    </submittedName>
</protein>
<keyword evidence="3" id="KW-1185">Reference proteome</keyword>
<evidence type="ECO:0000313" key="3">
    <source>
        <dbReference type="Proteomes" id="UP001501690"/>
    </source>
</evidence>
<feature type="transmembrane region" description="Helical" evidence="1">
    <location>
        <begin position="43"/>
        <end position="61"/>
    </location>
</feature>
<keyword evidence="1" id="KW-0472">Membrane</keyword>
<comment type="caution">
    <text evidence="2">The sequence shown here is derived from an EMBL/GenBank/DDBJ whole genome shotgun (WGS) entry which is preliminary data.</text>
</comment>
<evidence type="ECO:0000313" key="2">
    <source>
        <dbReference type="EMBL" id="GAA1691007.1"/>
    </source>
</evidence>
<reference evidence="3" key="1">
    <citation type="journal article" date="2019" name="Int. J. Syst. Evol. Microbiol.">
        <title>The Global Catalogue of Microorganisms (GCM) 10K type strain sequencing project: providing services to taxonomists for standard genome sequencing and annotation.</title>
        <authorList>
            <consortium name="The Broad Institute Genomics Platform"/>
            <consortium name="The Broad Institute Genome Sequencing Center for Infectious Disease"/>
            <person name="Wu L."/>
            <person name="Ma J."/>
        </authorList>
    </citation>
    <scope>NUCLEOTIDE SEQUENCE [LARGE SCALE GENOMIC DNA]</scope>
    <source>
        <strain evidence="3">JCM 15577</strain>
    </source>
</reference>
<organism evidence="2 3">
    <name type="scientific">Microbacterium sediminicola</name>
    <dbReference type="NCBI Taxonomy" id="415210"/>
    <lineage>
        <taxon>Bacteria</taxon>
        <taxon>Bacillati</taxon>
        <taxon>Actinomycetota</taxon>
        <taxon>Actinomycetes</taxon>
        <taxon>Micrococcales</taxon>
        <taxon>Microbacteriaceae</taxon>
        <taxon>Microbacterium</taxon>
    </lineage>
</organism>
<keyword evidence="1" id="KW-0812">Transmembrane</keyword>
<feature type="transmembrane region" description="Helical" evidence="1">
    <location>
        <begin position="12"/>
        <end position="31"/>
    </location>
</feature>
<accession>A0ABP4TSH8</accession>
<sequence>MAGTGSVEQVGKYIFGTGIITVLITGFSLVRELRDGVFGWRTILAWASWAITLVLAVGAIVDLRRIDKGLPVSPDSPFADEIEASVKKK</sequence>
<name>A0ABP4TSH8_9MICO</name>
<gene>
    <name evidence="2" type="ORF">GCM10009808_04950</name>
</gene>
<dbReference type="Proteomes" id="UP001501690">
    <property type="component" value="Unassembled WGS sequence"/>
</dbReference>
<dbReference type="EMBL" id="BAAAPL010000001">
    <property type="protein sequence ID" value="GAA1691007.1"/>
    <property type="molecule type" value="Genomic_DNA"/>
</dbReference>